<dbReference type="InterPro" id="IPR006511">
    <property type="entry name" value="SHI_C"/>
</dbReference>
<dbReference type="NCBIfam" id="TIGR01624">
    <property type="entry name" value="LRP1_Cterm"/>
    <property type="match status" value="1"/>
</dbReference>
<evidence type="ECO:0000256" key="2">
    <source>
        <dbReference type="ARBA" id="ARBA00006911"/>
    </source>
</evidence>
<evidence type="ECO:0000256" key="4">
    <source>
        <dbReference type="ARBA" id="ARBA00022833"/>
    </source>
</evidence>
<dbReference type="OrthoDB" id="692274at2759"/>
<keyword evidence="7" id="KW-0539">Nucleus</keyword>
<accession>A0A0K9NH46</accession>
<keyword evidence="10" id="KW-1185">Reference proteome</keyword>
<evidence type="ECO:0000256" key="7">
    <source>
        <dbReference type="ARBA" id="ARBA00023242"/>
    </source>
</evidence>
<keyword evidence="4" id="KW-0862">Zinc</keyword>
<evidence type="ECO:0000256" key="5">
    <source>
        <dbReference type="ARBA" id="ARBA00023125"/>
    </source>
</evidence>
<dbReference type="InterPro" id="IPR007818">
    <property type="entry name" value="SHI"/>
</dbReference>
<sequence>MTGFSLNQLPHTEDQLSPANFFLYHGGSGCKDEGELELWHKQMYLQQQPRHHQQLQLYSGRLGLFVDESVGASSTGDMTGRSGGGRGGVNCQDCCNQAKKDCVHMRCRTCCKSRNFQCSTHVQSTWIPAAKRRERRQPGHEGTESREYSKRPREVTTHTTSGRMELASSTGSLFPSKVTSAAVFRCVRVNTINDDEEQYAYQTAVSIGKHVFKGILYDQGLAAPNSPYSVVGEGRRRQGRCCSPVTIATTTYTSTGSVMAGATEVVTEPSPPTYPTSSFPARNSFPIKDGS</sequence>
<dbReference type="GO" id="GO:0005634">
    <property type="term" value="C:nucleus"/>
    <property type="evidence" value="ECO:0000318"/>
    <property type="project" value="GO_Central"/>
</dbReference>
<feature type="compositionally biased region" description="Basic and acidic residues" evidence="8">
    <location>
        <begin position="136"/>
        <end position="156"/>
    </location>
</feature>
<dbReference type="PANTHER" id="PTHR31604:SF2">
    <property type="entry name" value="PROTEIN SHI RELATED SEQUENCE 7"/>
    <property type="match status" value="1"/>
</dbReference>
<keyword evidence="3" id="KW-0479">Metal-binding</keyword>
<comment type="caution">
    <text evidence="9">The sequence shown here is derived from an EMBL/GenBank/DDBJ whole genome shotgun (WGS) entry which is preliminary data.</text>
</comment>
<dbReference type="EMBL" id="LFYR01002227">
    <property type="protein sequence ID" value="KMZ56074.1"/>
    <property type="molecule type" value="Genomic_DNA"/>
</dbReference>
<dbReference type="NCBIfam" id="TIGR01623">
    <property type="entry name" value="put_zinc_LRP1"/>
    <property type="match status" value="1"/>
</dbReference>
<feature type="region of interest" description="Disordered" evidence="8">
    <location>
        <begin position="129"/>
        <end position="170"/>
    </location>
</feature>
<feature type="region of interest" description="Disordered" evidence="8">
    <location>
        <begin position="267"/>
        <end position="291"/>
    </location>
</feature>
<dbReference type="InterPro" id="IPR006510">
    <property type="entry name" value="Znf_LRP1"/>
</dbReference>
<dbReference type="GO" id="GO:0046872">
    <property type="term" value="F:metal ion binding"/>
    <property type="evidence" value="ECO:0007669"/>
    <property type="project" value="UniProtKB-KW"/>
</dbReference>
<proteinExistence type="inferred from homology"/>
<organism evidence="9 10">
    <name type="scientific">Zostera marina</name>
    <name type="common">Eelgrass</name>
    <dbReference type="NCBI Taxonomy" id="29655"/>
    <lineage>
        <taxon>Eukaryota</taxon>
        <taxon>Viridiplantae</taxon>
        <taxon>Streptophyta</taxon>
        <taxon>Embryophyta</taxon>
        <taxon>Tracheophyta</taxon>
        <taxon>Spermatophyta</taxon>
        <taxon>Magnoliopsida</taxon>
        <taxon>Liliopsida</taxon>
        <taxon>Zosteraceae</taxon>
        <taxon>Zostera</taxon>
    </lineage>
</organism>
<feature type="compositionally biased region" description="Polar residues" evidence="8">
    <location>
        <begin position="157"/>
        <end position="170"/>
    </location>
</feature>
<evidence type="ECO:0000313" key="9">
    <source>
        <dbReference type="EMBL" id="KMZ56074.1"/>
    </source>
</evidence>
<evidence type="ECO:0000313" key="10">
    <source>
        <dbReference type="Proteomes" id="UP000036987"/>
    </source>
</evidence>
<dbReference type="GO" id="GO:0003677">
    <property type="term" value="F:DNA binding"/>
    <property type="evidence" value="ECO:0000318"/>
    <property type="project" value="GO_Central"/>
</dbReference>
<reference evidence="10" key="1">
    <citation type="journal article" date="2016" name="Nature">
        <title>The genome of the seagrass Zostera marina reveals angiosperm adaptation to the sea.</title>
        <authorList>
            <person name="Olsen J.L."/>
            <person name="Rouze P."/>
            <person name="Verhelst B."/>
            <person name="Lin Y.-C."/>
            <person name="Bayer T."/>
            <person name="Collen J."/>
            <person name="Dattolo E."/>
            <person name="De Paoli E."/>
            <person name="Dittami S."/>
            <person name="Maumus F."/>
            <person name="Michel G."/>
            <person name="Kersting A."/>
            <person name="Lauritano C."/>
            <person name="Lohaus R."/>
            <person name="Toepel M."/>
            <person name="Tonon T."/>
            <person name="Vanneste K."/>
            <person name="Amirebrahimi M."/>
            <person name="Brakel J."/>
            <person name="Bostroem C."/>
            <person name="Chovatia M."/>
            <person name="Grimwood J."/>
            <person name="Jenkins J.W."/>
            <person name="Jueterbock A."/>
            <person name="Mraz A."/>
            <person name="Stam W.T."/>
            <person name="Tice H."/>
            <person name="Bornberg-Bauer E."/>
            <person name="Green P.J."/>
            <person name="Pearson G.A."/>
            <person name="Procaccini G."/>
            <person name="Duarte C.M."/>
            <person name="Schmutz J."/>
            <person name="Reusch T.B.H."/>
            <person name="Van de Peer Y."/>
        </authorList>
    </citation>
    <scope>NUCLEOTIDE SEQUENCE [LARGE SCALE GENOMIC DNA]</scope>
    <source>
        <strain evidence="10">cv. Finnish</strain>
    </source>
</reference>
<evidence type="ECO:0000256" key="3">
    <source>
        <dbReference type="ARBA" id="ARBA00022723"/>
    </source>
</evidence>
<evidence type="ECO:0000256" key="1">
    <source>
        <dbReference type="ARBA" id="ARBA00004123"/>
    </source>
</evidence>
<comment type="similarity">
    <text evidence="2">Belongs to the SHI protein family.</text>
</comment>
<dbReference type="Pfam" id="PF05142">
    <property type="entry name" value="DUF702"/>
    <property type="match status" value="1"/>
</dbReference>
<keyword evidence="5" id="KW-0238">DNA-binding</keyword>
<keyword evidence="6" id="KW-0010">Activator</keyword>
<comment type="subcellular location">
    <subcellularLocation>
        <location evidence="1">Nucleus</location>
    </subcellularLocation>
</comment>
<gene>
    <name evidence="9" type="ORF">ZOSMA_99G00040</name>
</gene>
<dbReference type="GO" id="GO:0003700">
    <property type="term" value="F:DNA-binding transcription factor activity"/>
    <property type="evidence" value="ECO:0007669"/>
    <property type="project" value="InterPro"/>
</dbReference>
<name>A0A0K9NH46_ZOSMR</name>
<protein>
    <submittedName>
        <fullName evidence="9">Lateral root primordium (LRP) protein-related</fullName>
    </submittedName>
</protein>
<dbReference type="GO" id="GO:0045893">
    <property type="term" value="P:positive regulation of DNA-templated transcription"/>
    <property type="evidence" value="ECO:0000318"/>
    <property type="project" value="GO_Central"/>
</dbReference>
<evidence type="ECO:0000256" key="6">
    <source>
        <dbReference type="ARBA" id="ARBA00023159"/>
    </source>
</evidence>
<dbReference type="AlphaFoldDB" id="A0A0K9NH46"/>
<evidence type="ECO:0000256" key="8">
    <source>
        <dbReference type="SAM" id="MobiDB-lite"/>
    </source>
</evidence>
<dbReference type="Proteomes" id="UP000036987">
    <property type="component" value="Unassembled WGS sequence"/>
</dbReference>
<dbReference type="PANTHER" id="PTHR31604">
    <property type="entry name" value="PROTEIN LATERAL ROOT PRIMORDIUM 1"/>
    <property type="match status" value="1"/>
</dbReference>